<proteinExistence type="inferred from homology"/>
<keyword evidence="3" id="KW-0732">Signal</keyword>
<organism evidence="5 6">
    <name type="scientific">Alistipes finegoldii (strain DSM 17242 / JCM 16770 / CCUG 46020 / CIP 107999 / KCTC 15236 / AHN 2437)</name>
    <dbReference type="NCBI Taxonomy" id="679935"/>
    <lineage>
        <taxon>Bacteria</taxon>
        <taxon>Pseudomonadati</taxon>
        <taxon>Bacteroidota</taxon>
        <taxon>Bacteroidia</taxon>
        <taxon>Bacteroidales</taxon>
        <taxon>Rikenellaceae</taxon>
        <taxon>Alistipes</taxon>
    </lineage>
</organism>
<feature type="domain" description="Choloylglycine hydrolase/NAAA C-terminal" evidence="4">
    <location>
        <begin position="17"/>
        <end position="322"/>
    </location>
</feature>
<dbReference type="Gene3D" id="3.60.60.10">
    <property type="entry name" value="Penicillin V Acylase, Chain A"/>
    <property type="match status" value="1"/>
</dbReference>
<evidence type="ECO:0000256" key="1">
    <source>
        <dbReference type="ARBA" id="ARBA00006625"/>
    </source>
</evidence>
<comment type="similarity">
    <text evidence="1">Belongs to the peptidase C59 family.</text>
</comment>
<evidence type="ECO:0000259" key="4">
    <source>
        <dbReference type="Pfam" id="PF02275"/>
    </source>
</evidence>
<dbReference type="InterPro" id="IPR029055">
    <property type="entry name" value="Ntn_hydrolases_N"/>
</dbReference>
<dbReference type="PANTHER" id="PTHR35527">
    <property type="entry name" value="CHOLOYLGLYCINE HYDROLASE"/>
    <property type="match status" value="1"/>
</dbReference>
<evidence type="ECO:0000313" key="5">
    <source>
        <dbReference type="EMBL" id="AFL78122.1"/>
    </source>
</evidence>
<accession>I3YMA4</accession>
<dbReference type="GO" id="GO:0016787">
    <property type="term" value="F:hydrolase activity"/>
    <property type="evidence" value="ECO:0007669"/>
    <property type="project" value="UniProtKB-KW"/>
</dbReference>
<dbReference type="Proteomes" id="UP000006052">
    <property type="component" value="Chromosome"/>
</dbReference>
<gene>
    <name evidence="5" type="ordered locus">Alfi_1795</name>
</gene>
<dbReference type="InterPro" id="IPR052193">
    <property type="entry name" value="Peptidase_C59"/>
</dbReference>
<evidence type="ECO:0000256" key="2">
    <source>
        <dbReference type="ARBA" id="ARBA00022801"/>
    </source>
</evidence>
<feature type="signal peptide" evidence="3">
    <location>
        <begin position="1"/>
        <end position="16"/>
    </location>
</feature>
<dbReference type="SUPFAM" id="SSF56235">
    <property type="entry name" value="N-terminal nucleophile aminohydrolases (Ntn hydrolases)"/>
    <property type="match status" value="1"/>
</dbReference>
<dbReference type="Pfam" id="PF02275">
    <property type="entry name" value="CBAH"/>
    <property type="match status" value="1"/>
</dbReference>
<keyword evidence="2" id="KW-0378">Hydrolase</keyword>
<dbReference type="PATRIC" id="fig|679935.3.peg.1755"/>
<sequence length="351" mass="38298">MLGMAAVCGSSFQAVACTGIALTAADGSYVQSRTIEWARGVLQSEYVVIPRGQRLRSFTPLGADGMTFTAKYGVVGLSVVQKEFIAEGINEAGLSAGLFFFPQYGGYEPYEPAQNDRTLADLQFVTWALTQFSTVDEVKAAVGGVRIVALEKTSVVHWRIGEPSGRQVVLEIVGGVPHFYENEVGVLTNAPGFEWQLTNLNNYVNLYPGDAPVRRLDGVTLRPTGGNSGFLGLPGDATPPSRFVRAAFYRATAPQRATGFETVQQCLHLLNNFDIPIGIEHPEGECPDIPSATQWTSAIDLTNRRIYYKTAYNNTIRCIDLAGIDFGKTAYQSHPLDRNREQPVQQIAIPE</sequence>
<name>I3YMA4_ALIFI</name>
<dbReference type="InterPro" id="IPR029132">
    <property type="entry name" value="CBAH/NAAA_C"/>
</dbReference>
<protein>
    <submittedName>
        <fullName evidence="5">Penicillin V acylase-like amidase</fullName>
    </submittedName>
</protein>
<evidence type="ECO:0000313" key="6">
    <source>
        <dbReference type="Proteomes" id="UP000006052"/>
    </source>
</evidence>
<dbReference type="PANTHER" id="PTHR35527:SF2">
    <property type="entry name" value="HYDROLASE"/>
    <property type="match status" value="1"/>
</dbReference>
<evidence type="ECO:0000256" key="3">
    <source>
        <dbReference type="SAM" id="SignalP"/>
    </source>
</evidence>
<reference evidence="6" key="1">
    <citation type="journal article" date="2013" name="Stand. Genomic Sci.">
        <title>Complete genome sequence of the bile-resistant pigment-producing anaerobe Alistipes finegoldii type strain (AHN2437(T)).</title>
        <authorList>
            <person name="Mavromatis K."/>
            <person name="Stackebrandt E."/>
            <person name="Munk C."/>
            <person name="Lapidus A."/>
            <person name="Nolan M."/>
            <person name="Lucas S."/>
            <person name="Hammon N."/>
            <person name="Deshpande S."/>
            <person name="Cheng J.F."/>
            <person name="Tapia R."/>
            <person name="Goodwin L.A."/>
            <person name="Pitluck S."/>
            <person name="Liolios K."/>
            <person name="Pagani I."/>
            <person name="Ivanova N."/>
            <person name="Mikhailova N."/>
            <person name="Huntemann M."/>
            <person name="Pati A."/>
            <person name="Chen A."/>
            <person name="Palaniappan K."/>
            <person name="Land M."/>
            <person name="Hauser L."/>
            <person name="Rohde M."/>
            <person name="Gronow S."/>
            <person name="Goker M."/>
            <person name="Detter J.C."/>
            <person name="Bristow J."/>
            <person name="Eisen J.A."/>
            <person name="Markowitz V."/>
            <person name="Hugenholtz P."/>
            <person name="Kyrpides N.C."/>
            <person name="Klenk H.P."/>
            <person name="Woyke T."/>
        </authorList>
    </citation>
    <scope>NUCLEOTIDE SEQUENCE</scope>
    <source>
        <strain evidence="6">DSM 17242 / JCM 16770 / AHN 2437 / CCUG 46020 / CIP 107999</strain>
    </source>
</reference>
<dbReference type="eggNOG" id="COG3049">
    <property type="taxonomic scope" value="Bacteria"/>
</dbReference>
<dbReference type="KEGG" id="afd:Alfi_1795"/>
<dbReference type="AlphaFoldDB" id="I3YMA4"/>
<dbReference type="HOGENOM" id="CLU_045206_1_2_10"/>
<dbReference type="STRING" id="679935.Alfi_1795"/>
<dbReference type="CDD" id="cd00542">
    <property type="entry name" value="Ntn_PVA"/>
    <property type="match status" value="1"/>
</dbReference>
<dbReference type="EMBL" id="CP003274">
    <property type="protein sequence ID" value="AFL78122.1"/>
    <property type="molecule type" value="Genomic_DNA"/>
</dbReference>
<feature type="chain" id="PRO_5003683523" evidence="3">
    <location>
        <begin position="17"/>
        <end position="351"/>
    </location>
</feature>
<dbReference type="MEROPS" id="C59.001"/>